<gene>
    <name evidence="7" type="ORF">L249_6092</name>
</gene>
<dbReference type="EC" id="2.3.2.8" evidence="2"/>
<evidence type="ECO:0000259" key="6">
    <source>
        <dbReference type="Pfam" id="PF04377"/>
    </source>
</evidence>
<evidence type="ECO:0000313" key="8">
    <source>
        <dbReference type="Proteomes" id="UP000253664"/>
    </source>
</evidence>
<dbReference type="EMBL" id="LKCN02000004">
    <property type="protein sequence ID" value="RCI14480.1"/>
    <property type="molecule type" value="Genomic_DNA"/>
</dbReference>
<reference evidence="7 8" key="1">
    <citation type="journal article" date="2015" name="BMC Genomics">
        <title>Insights from the genome of Ophiocordyceps polyrhachis-furcata to pathogenicity and host specificity in insect fungi.</title>
        <authorList>
            <person name="Wichadakul D."/>
            <person name="Kobmoo N."/>
            <person name="Ingsriswang S."/>
            <person name="Tangphatsornruang S."/>
            <person name="Chantasingh D."/>
            <person name="Luangsa-ard J.J."/>
            <person name="Eurwilaichitr L."/>
        </authorList>
    </citation>
    <scope>NUCLEOTIDE SEQUENCE [LARGE SCALE GENOMIC DNA]</scope>
    <source>
        <strain evidence="7 8">BCC 54312</strain>
    </source>
</reference>
<keyword evidence="8" id="KW-1185">Reference proteome</keyword>
<evidence type="ECO:0000256" key="3">
    <source>
        <dbReference type="ARBA" id="ARBA00022679"/>
    </source>
</evidence>
<keyword evidence="4" id="KW-0012">Acyltransferase</keyword>
<evidence type="ECO:0000313" key="7">
    <source>
        <dbReference type="EMBL" id="RCI14480.1"/>
    </source>
</evidence>
<evidence type="ECO:0000256" key="2">
    <source>
        <dbReference type="ARBA" id="ARBA00012025"/>
    </source>
</evidence>
<accession>A0A367LJ99</accession>
<name>A0A367LJ99_9HYPO</name>
<evidence type="ECO:0000259" key="5">
    <source>
        <dbReference type="Pfam" id="PF04376"/>
    </source>
</evidence>
<dbReference type="InterPro" id="IPR016181">
    <property type="entry name" value="Acyl_CoA_acyltransferase"/>
</dbReference>
<dbReference type="InterPro" id="IPR007472">
    <property type="entry name" value="N-end_Aminoacyl_Trfase_C"/>
</dbReference>
<dbReference type="InterPro" id="IPR027408">
    <property type="entry name" value="PNPase/RNase_PH_dom_sf"/>
</dbReference>
<dbReference type="GO" id="GO:0004057">
    <property type="term" value="F:arginyl-tRNA--protein transferase activity"/>
    <property type="evidence" value="ECO:0007669"/>
    <property type="project" value="UniProtKB-EC"/>
</dbReference>
<proteinExistence type="inferred from homology"/>
<dbReference type="AlphaFoldDB" id="A0A367LJ99"/>
<dbReference type="Proteomes" id="UP000253664">
    <property type="component" value="Unassembled WGS sequence"/>
</dbReference>
<dbReference type="GO" id="GO:0005737">
    <property type="term" value="C:cytoplasm"/>
    <property type="evidence" value="ECO:0007669"/>
    <property type="project" value="TreeGrafter"/>
</dbReference>
<protein>
    <recommendedName>
        <fullName evidence="2">arginyltransferase</fullName>
        <ecNumber evidence="2">2.3.2.8</ecNumber>
    </recommendedName>
</protein>
<evidence type="ECO:0000256" key="1">
    <source>
        <dbReference type="ARBA" id="ARBA00009991"/>
    </source>
</evidence>
<dbReference type="OrthoDB" id="74183at2759"/>
<dbReference type="InterPro" id="IPR007471">
    <property type="entry name" value="N-end_Aminoacyl_Trfase_N"/>
</dbReference>
<organism evidence="7 8">
    <name type="scientific">Ophiocordyceps polyrhachis-furcata BCC 54312</name>
    <dbReference type="NCBI Taxonomy" id="1330021"/>
    <lineage>
        <taxon>Eukaryota</taxon>
        <taxon>Fungi</taxon>
        <taxon>Dikarya</taxon>
        <taxon>Ascomycota</taxon>
        <taxon>Pezizomycotina</taxon>
        <taxon>Sordariomycetes</taxon>
        <taxon>Hypocreomycetidae</taxon>
        <taxon>Hypocreales</taxon>
        <taxon>Ophiocordycipitaceae</taxon>
        <taxon>Ophiocordyceps</taxon>
    </lineage>
</organism>
<dbReference type="STRING" id="1330021.A0A367LJ99"/>
<dbReference type="Gene3D" id="3.30.230.70">
    <property type="entry name" value="GHMP Kinase, N-terminal domain"/>
    <property type="match status" value="1"/>
</dbReference>
<dbReference type="InterPro" id="IPR030700">
    <property type="entry name" value="N-end_Aminoacyl_Trfase"/>
</dbReference>
<sequence length="820" mass="91669">MDRAGTVSEYEYIGPIGFSYYARASTLSVEFYQTLINRCWRRSGKLLYRPNPRQACCPHYTLRLDSQEFKPSRDQRQTINRFNKYIIGDSYTKEAARLFPRSKEETKKRNNEFHLTERLHEAEFDRLQNPPEPAHRLTVTLEENDFTEEKYVVFENYQSIVHKEKGEDISRRSFERFLCASPLRRKTVVGQDGRRRHLGSYHQCYRIDGVLVAVGVLDLLPDCVSSVYFFYHESIHRHAPGKLGALYEISLALEEGYRWWYPGFYIHNCPKMRYKIDFSPQYILDPVALNWDRLDATVLSLLNQKPFVSLSMERQAAASRPPGEDDMDTTDDARVIQENSLDGSDEDVEDRLPLLRSDMPGIPSLAEMEKVDLDHIGIALYEGLSPWFKTSETSRWHAQSVRDWPSFKAAIAELAAALGPDLVGSFCIDLRPKCGKSSTNLGKALRALRMILKGVMPTSSKISRRASLDGRATTMASQMNLFSPAELAYLHKSLSQRPPIRPDGRGATQFRPLTAETGILPGCNGSARVCFSDGTEAVVGVKAELEKTIDDGNGGGGGEDDSREGARDGWLELSIEIPGQRDDEPATVFLSEMLREALVSDGEFAKKLWINRRFHWRMYLDILLVSPPLSYPVPLLSITSHLALLSTRLPLLRSEGDEDPMFDDDWEASTFLYPRDGSSRPPVTLVVISVSGNIIFDPAKEELAVAEVVLALSVSEARTTEAVGDMDVDSDAELRLLSLRTIDPPSRLTPPGVPNSAALTANGVPAAKVPDRLGPPEEGVWRAHVGGVKPAVIDGIIRAVLEKDGVSREVLDALKAIDLA</sequence>
<comment type="similarity">
    <text evidence="1">Belongs to the R-transferase family.</text>
</comment>
<dbReference type="SUPFAM" id="SSF55729">
    <property type="entry name" value="Acyl-CoA N-acyltransferases (Nat)"/>
    <property type="match status" value="1"/>
</dbReference>
<dbReference type="SUPFAM" id="SSF54211">
    <property type="entry name" value="Ribosomal protein S5 domain 2-like"/>
    <property type="match status" value="1"/>
</dbReference>
<dbReference type="PANTHER" id="PTHR21367">
    <property type="entry name" value="ARGININE-TRNA-PROTEIN TRANSFERASE 1"/>
    <property type="match status" value="1"/>
</dbReference>
<keyword evidence="3" id="KW-0808">Transferase</keyword>
<comment type="caution">
    <text evidence="7">The sequence shown here is derived from an EMBL/GenBank/DDBJ whole genome shotgun (WGS) entry which is preliminary data.</text>
</comment>
<feature type="domain" description="N-end aminoacyl transferase N-terminal" evidence="5">
    <location>
        <begin position="24"/>
        <end position="77"/>
    </location>
</feature>
<evidence type="ECO:0000256" key="4">
    <source>
        <dbReference type="ARBA" id="ARBA00023315"/>
    </source>
</evidence>
<dbReference type="Pfam" id="PF04377">
    <property type="entry name" value="ATE_C"/>
    <property type="match status" value="1"/>
</dbReference>
<dbReference type="PANTHER" id="PTHR21367:SF1">
    <property type="entry name" value="ARGINYL-TRNA--PROTEIN TRANSFERASE 1"/>
    <property type="match status" value="1"/>
</dbReference>
<dbReference type="Pfam" id="PF04376">
    <property type="entry name" value="ATE_N"/>
    <property type="match status" value="1"/>
</dbReference>
<feature type="domain" description="N-end rule aminoacyl transferase C-terminal" evidence="6">
    <location>
        <begin position="149"/>
        <end position="285"/>
    </location>
</feature>
<dbReference type="InterPro" id="IPR020568">
    <property type="entry name" value="Ribosomal_Su5_D2-typ_SF"/>
</dbReference>
<dbReference type="GO" id="GO:0000176">
    <property type="term" value="C:nuclear exosome (RNase complex)"/>
    <property type="evidence" value="ECO:0007669"/>
    <property type="project" value="UniProtKB-ARBA"/>
</dbReference>